<accession>A0A4V2GDP7</accession>
<evidence type="ECO:0000313" key="3">
    <source>
        <dbReference type="Proteomes" id="UP000294114"/>
    </source>
</evidence>
<dbReference type="OrthoDB" id="620680at2"/>
<protein>
    <submittedName>
        <fullName evidence="2">Uncharacterized protein</fullName>
    </submittedName>
</protein>
<keyword evidence="3" id="KW-1185">Reference proteome</keyword>
<gene>
    <name evidence="2" type="ORF">EV384_5402</name>
</gene>
<dbReference type="EMBL" id="SHLD01000001">
    <property type="protein sequence ID" value="RZU76726.1"/>
    <property type="molecule type" value="Genomic_DNA"/>
</dbReference>
<organism evidence="2 3">
    <name type="scientific">Micromonospora kangleipakensis</name>
    <dbReference type="NCBI Taxonomy" id="1077942"/>
    <lineage>
        <taxon>Bacteria</taxon>
        <taxon>Bacillati</taxon>
        <taxon>Actinomycetota</taxon>
        <taxon>Actinomycetes</taxon>
        <taxon>Micromonosporales</taxon>
        <taxon>Micromonosporaceae</taxon>
        <taxon>Micromonospora</taxon>
    </lineage>
</organism>
<feature type="region of interest" description="Disordered" evidence="1">
    <location>
        <begin position="381"/>
        <end position="422"/>
    </location>
</feature>
<comment type="caution">
    <text evidence="2">The sequence shown here is derived from an EMBL/GenBank/DDBJ whole genome shotgun (WGS) entry which is preliminary data.</text>
</comment>
<proteinExistence type="predicted"/>
<dbReference type="AlphaFoldDB" id="A0A4V2GDP7"/>
<dbReference type="RefSeq" id="WP_130337576.1">
    <property type="nucleotide sequence ID" value="NZ_SHLD01000001.1"/>
</dbReference>
<dbReference type="Proteomes" id="UP000294114">
    <property type="component" value="Unassembled WGS sequence"/>
</dbReference>
<feature type="compositionally biased region" description="Pro residues" evidence="1">
    <location>
        <begin position="388"/>
        <end position="408"/>
    </location>
</feature>
<reference evidence="2 3" key="1">
    <citation type="submission" date="2019-02" db="EMBL/GenBank/DDBJ databases">
        <title>Sequencing the genomes of 1000 actinobacteria strains.</title>
        <authorList>
            <person name="Klenk H.-P."/>
        </authorList>
    </citation>
    <scope>NUCLEOTIDE SEQUENCE [LARGE SCALE GENOMIC DNA]</scope>
    <source>
        <strain evidence="2 3">DSM 45612</strain>
    </source>
</reference>
<name>A0A4V2GDP7_9ACTN</name>
<sequence length="422" mass="46003">MYRYLANKFASPPDLFLVHPLQLSRWLETAWAAAPNVPVIGNTPRLAQLGSTTVIADFDMPETLLRTLEPGVDLARPGDYTPPGRQNSPLLSDHLMYAYLIESTGIWEIIAKILSRIMRGETLGRLRPETLQWARAMEELLFRAQPNFSIAAIESRLRSDIRCQRRNAYWRMFAFDLPHPMPSSCGCAGGASTPCWKVDVGNGVNTAFGGRLNELFTQVWTGYENKVNQVGANATDAQYVGLLAEAIDDMLGNRRQGGLLAREEQTFVAGLSLCHLTVEYDTPVVQDLQATATSPAERLAKLGERVGMTPAPRSRELFELAEPMSSLLWGIELGLFNPGGAPESLYLPNVPNGPPTTLNIEVNRIIDLWQSATGTRIKTTTSYVPGAPAAPRPPAQPLRVPTPAPGPAAPALAAASTNGHRT</sequence>
<evidence type="ECO:0000256" key="1">
    <source>
        <dbReference type="SAM" id="MobiDB-lite"/>
    </source>
</evidence>
<evidence type="ECO:0000313" key="2">
    <source>
        <dbReference type="EMBL" id="RZU76726.1"/>
    </source>
</evidence>